<evidence type="ECO:0000313" key="4">
    <source>
        <dbReference type="Proteomes" id="UP000284706"/>
    </source>
</evidence>
<dbReference type="EMBL" id="NHYE01001041">
    <property type="protein sequence ID" value="PPQ99872.1"/>
    <property type="molecule type" value="Genomic_DNA"/>
</dbReference>
<feature type="transmembrane region" description="Helical" evidence="2">
    <location>
        <begin position="300"/>
        <end position="324"/>
    </location>
</feature>
<dbReference type="Proteomes" id="UP000284706">
    <property type="component" value="Unassembled WGS sequence"/>
</dbReference>
<reference evidence="3 4" key="1">
    <citation type="journal article" date="2018" name="Evol. Lett.">
        <title>Horizontal gene cluster transfer increased hallucinogenic mushroom diversity.</title>
        <authorList>
            <person name="Reynolds H.T."/>
            <person name="Vijayakumar V."/>
            <person name="Gluck-Thaler E."/>
            <person name="Korotkin H.B."/>
            <person name="Matheny P.B."/>
            <person name="Slot J.C."/>
        </authorList>
    </citation>
    <scope>NUCLEOTIDE SEQUENCE [LARGE SCALE GENOMIC DNA]</scope>
    <source>
        <strain evidence="3 4">SRW20</strain>
    </source>
</reference>
<feature type="transmembrane region" description="Helical" evidence="2">
    <location>
        <begin position="375"/>
        <end position="398"/>
    </location>
</feature>
<comment type="caution">
    <text evidence="3">The sequence shown here is derived from an EMBL/GenBank/DDBJ whole genome shotgun (WGS) entry which is preliminary data.</text>
</comment>
<dbReference type="AlphaFoldDB" id="A0A409YA47"/>
<feature type="transmembrane region" description="Helical" evidence="2">
    <location>
        <begin position="84"/>
        <end position="100"/>
    </location>
</feature>
<dbReference type="InParanoid" id="A0A409YA47"/>
<keyword evidence="2" id="KW-1133">Transmembrane helix</keyword>
<accession>A0A409YA47</accession>
<name>A0A409YA47_9AGAR</name>
<feature type="transmembrane region" description="Helical" evidence="2">
    <location>
        <begin position="419"/>
        <end position="441"/>
    </location>
</feature>
<dbReference type="PANTHER" id="PTHR35043">
    <property type="entry name" value="TRANSCRIPTION FACTOR DOMAIN-CONTAINING PROTEIN"/>
    <property type="match status" value="1"/>
</dbReference>
<organism evidence="3 4">
    <name type="scientific">Gymnopilus dilepis</name>
    <dbReference type="NCBI Taxonomy" id="231916"/>
    <lineage>
        <taxon>Eukaryota</taxon>
        <taxon>Fungi</taxon>
        <taxon>Dikarya</taxon>
        <taxon>Basidiomycota</taxon>
        <taxon>Agaricomycotina</taxon>
        <taxon>Agaricomycetes</taxon>
        <taxon>Agaricomycetidae</taxon>
        <taxon>Agaricales</taxon>
        <taxon>Agaricineae</taxon>
        <taxon>Hymenogastraceae</taxon>
        <taxon>Gymnopilus</taxon>
    </lineage>
</organism>
<keyword evidence="4" id="KW-1185">Reference proteome</keyword>
<proteinExistence type="predicted"/>
<feature type="transmembrane region" description="Helical" evidence="2">
    <location>
        <begin position="7"/>
        <end position="25"/>
    </location>
</feature>
<keyword evidence="2" id="KW-0812">Transmembrane</keyword>
<dbReference type="STRING" id="231916.A0A409YA47"/>
<feature type="transmembrane region" description="Helical" evidence="2">
    <location>
        <begin position="345"/>
        <end position="369"/>
    </location>
</feature>
<keyword evidence="2" id="KW-0472">Membrane</keyword>
<sequence length="463" mass="51952">MSNDRSIWDIVQSCFATIFACSWVAVHPNIPAPEDSEVEVVARRLAIMGYMLLAPEMVVMWVARQYQASLEISRRHRDKGWTQVHAFFLLMGGFVLYENGKPLRVLEIHEFEALLEQGKIDWPSIKEKEISDKSKGDYFSKGVVIIQTGWFIAQCIARGAKRLAITELEVYGLWWRKPLDVKVQVPIHLKQPRLLAEKAVGDDVPFQNLSISNDAEESGYEVGLQSTAGIIIEIGSPISKESPHTEPPIFQTQTDSQSNSHNRTDQQHPRGQGILSELKSRFLSLLYRQQDKHGVIRGTLAVIFIFPFLPFFGAFGDMISCTTLDGKRFRVPTFYAAESKNDEMATALAFLVALVFGGIHCIAWSYNFPTSTERWIWRISSVIVSGLPAVIVIFSVLIAEDGDQKKSKIKDAVENISAVVAMASTCVYIISRLSLLILPLIDLRSLPGDAYTSFDWASIFPHI</sequence>
<dbReference type="PROSITE" id="PS51257">
    <property type="entry name" value="PROKAR_LIPOPROTEIN"/>
    <property type="match status" value="1"/>
</dbReference>
<evidence type="ECO:0000256" key="1">
    <source>
        <dbReference type="SAM" id="MobiDB-lite"/>
    </source>
</evidence>
<evidence type="ECO:0000256" key="2">
    <source>
        <dbReference type="SAM" id="Phobius"/>
    </source>
</evidence>
<gene>
    <name evidence="3" type="ORF">CVT26_009319</name>
</gene>
<evidence type="ECO:0000313" key="3">
    <source>
        <dbReference type="EMBL" id="PPQ99872.1"/>
    </source>
</evidence>
<dbReference type="OrthoDB" id="9451547at2759"/>
<feature type="region of interest" description="Disordered" evidence="1">
    <location>
        <begin position="239"/>
        <end position="271"/>
    </location>
</feature>
<dbReference type="PANTHER" id="PTHR35043:SF7">
    <property type="entry name" value="TRANSCRIPTION FACTOR DOMAIN-CONTAINING PROTEIN"/>
    <property type="match status" value="1"/>
</dbReference>
<feature type="compositionally biased region" description="Polar residues" evidence="1">
    <location>
        <begin position="250"/>
        <end position="261"/>
    </location>
</feature>
<feature type="transmembrane region" description="Helical" evidence="2">
    <location>
        <begin position="45"/>
        <end position="63"/>
    </location>
</feature>
<protein>
    <submittedName>
        <fullName evidence="3">Uncharacterized protein</fullName>
    </submittedName>
</protein>